<protein>
    <submittedName>
        <fullName evidence="2">DNA binding domain-containing protein, excisionase family</fullName>
    </submittedName>
</protein>
<accession>A0A1X7D1C6</accession>
<dbReference type="Pfam" id="PF12728">
    <property type="entry name" value="HTH_17"/>
    <property type="match status" value="1"/>
</dbReference>
<evidence type="ECO:0000259" key="1">
    <source>
        <dbReference type="Pfam" id="PF12728"/>
    </source>
</evidence>
<name>A0A1X7D1C6_9MICC</name>
<dbReference type="EMBL" id="FXAC01000007">
    <property type="protein sequence ID" value="SMF06381.1"/>
    <property type="molecule type" value="Genomic_DNA"/>
</dbReference>
<keyword evidence="3" id="KW-1185">Reference proteome</keyword>
<dbReference type="Proteomes" id="UP000192929">
    <property type="component" value="Unassembled WGS sequence"/>
</dbReference>
<dbReference type="GO" id="GO:0003677">
    <property type="term" value="F:DNA binding"/>
    <property type="evidence" value="ECO:0007669"/>
    <property type="project" value="InterPro"/>
</dbReference>
<dbReference type="InterPro" id="IPR010093">
    <property type="entry name" value="SinI_DNA-bd"/>
</dbReference>
<dbReference type="AlphaFoldDB" id="A0A1X7D1C6"/>
<reference evidence="3" key="1">
    <citation type="submission" date="2017-04" db="EMBL/GenBank/DDBJ databases">
        <authorList>
            <person name="Varghese N."/>
            <person name="Submissions S."/>
        </authorList>
    </citation>
    <scope>NUCLEOTIDE SEQUENCE [LARGE SCALE GENOMIC DNA]</scope>
    <source>
        <strain evidence="3">NIO-1021</strain>
    </source>
</reference>
<feature type="domain" description="Helix-turn-helix" evidence="1">
    <location>
        <begin position="93"/>
        <end position="140"/>
    </location>
</feature>
<dbReference type="InterPro" id="IPR009061">
    <property type="entry name" value="DNA-bd_dom_put_sf"/>
</dbReference>
<gene>
    <name evidence="2" type="ORF">SAMN06296028_10780</name>
</gene>
<dbReference type="NCBIfam" id="TIGR01764">
    <property type="entry name" value="excise"/>
    <property type="match status" value="1"/>
</dbReference>
<evidence type="ECO:0000313" key="3">
    <source>
        <dbReference type="Proteomes" id="UP000192929"/>
    </source>
</evidence>
<sequence length="178" mass="19703">MKAMSTSTDTPRGARKAQTYLPEADAREEILDFAELMRELEVFLAQSSSKAALVDPQGNERPIPDEIFRILDQVTNALAAGEGITIVPQGMTMTTQQAADFLGISRPTLVRLLEAGDIAYDKPGRHRRVRLEDLVAYQANFRAERRAALRELQRANLGAEVQVGNPADVKRRAELDAE</sequence>
<dbReference type="SUPFAM" id="SSF46955">
    <property type="entry name" value="Putative DNA-binding domain"/>
    <property type="match status" value="1"/>
</dbReference>
<organism evidence="2 3">
    <name type="scientific">Kocuria marina subsp. indica</name>
    <dbReference type="NCBI Taxonomy" id="1049583"/>
    <lineage>
        <taxon>Bacteria</taxon>
        <taxon>Bacillati</taxon>
        <taxon>Actinomycetota</taxon>
        <taxon>Actinomycetes</taxon>
        <taxon>Micrococcales</taxon>
        <taxon>Micrococcaceae</taxon>
        <taxon>Kocuria</taxon>
    </lineage>
</organism>
<evidence type="ECO:0000313" key="2">
    <source>
        <dbReference type="EMBL" id="SMF06381.1"/>
    </source>
</evidence>
<dbReference type="InterPro" id="IPR041657">
    <property type="entry name" value="HTH_17"/>
</dbReference>
<proteinExistence type="predicted"/>